<accession>A0ABN7X8R5</accession>
<protein>
    <submittedName>
        <fullName evidence="1">23475_t:CDS:1</fullName>
    </submittedName>
</protein>
<proteinExistence type="predicted"/>
<gene>
    <name evidence="1" type="ORF">GMARGA_LOCUS40113</name>
</gene>
<sequence>MDVMMKGLLESLMKIKSDNCFVDNKSWVDICKVNQEVEHEALYN</sequence>
<dbReference type="EMBL" id="CAJVQB010100129">
    <property type="protein sequence ID" value="CAG8850233.1"/>
    <property type="molecule type" value="Genomic_DNA"/>
</dbReference>
<name>A0ABN7X8R5_GIGMA</name>
<evidence type="ECO:0000313" key="2">
    <source>
        <dbReference type="Proteomes" id="UP000789901"/>
    </source>
</evidence>
<feature type="non-terminal residue" evidence="1">
    <location>
        <position position="44"/>
    </location>
</feature>
<dbReference type="Proteomes" id="UP000789901">
    <property type="component" value="Unassembled WGS sequence"/>
</dbReference>
<keyword evidence="2" id="KW-1185">Reference proteome</keyword>
<evidence type="ECO:0000313" key="1">
    <source>
        <dbReference type="EMBL" id="CAG8850233.1"/>
    </source>
</evidence>
<comment type="caution">
    <text evidence="1">The sequence shown here is derived from an EMBL/GenBank/DDBJ whole genome shotgun (WGS) entry which is preliminary data.</text>
</comment>
<organism evidence="1 2">
    <name type="scientific">Gigaspora margarita</name>
    <dbReference type="NCBI Taxonomy" id="4874"/>
    <lineage>
        <taxon>Eukaryota</taxon>
        <taxon>Fungi</taxon>
        <taxon>Fungi incertae sedis</taxon>
        <taxon>Mucoromycota</taxon>
        <taxon>Glomeromycotina</taxon>
        <taxon>Glomeromycetes</taxon>
        <taxon>Diversisporales</taxon>
        <taxon>Gigasporaceae</taxon>
        <taxon>Gigaspora</taxon>
    </lineage>
</organism>
<reference evidence="1 2" key="1">
    <citation type="submission" date="2021-06" db="EMBL/GenBank/DDBJ databases">
        <authorList>
            <person name="Kallberg Y."/>
            <person name="Tangrot J."/>
            <person name="Rosling A."/>
        </authorList>
    </citation>
    <scope>NUCLEOTIDE SEQUENCE [LARGE SCALE GENOMIC DNA]</scope>
    <source>
        <strain evidence="1 2">120-4 pot B 10/14</strain>
    </source>
</reference>